<dbReference type="EMBL" id="BPLR01015720">
    <property type="protein sequence ID" value="GIY78157.1"/>
    <property type="molecule type" value="Genomic_DNA"/>
</dbReference>
<dbReference type="Proteomes" id="UP001054945">
    <property type="component" value="Unassembled WGS sequence"/>
</dbReference>
<feature type="region of interest" description="Disordered" evidence="1">
    <location>
        <begin position="1"/>
        <end position="37"/>
    </location>
</feature>
<evidence type="ECO:0000313" key="2">
    <source>
        <dbReference type="EMBL" id="GIY78157.1"/>
    </source>
</evidence>
<name>A0AAV4W618_CAEEX</name>
<feature type="compositionally biased region" description="Polar residues" evidence="1">
    <location>
        <begin position="25"/>
        <end position="37"/>
    </location>
</feature>
<dbReference type="AlphaFoldDB" id="A0AAV4W618"/>
<accession>A0AAV4W618</accession>
<proteinExistence type="predicted"/>
<gene>
    <name evidence="2" type="ORF">CEXT_616371</name>
</gene>
<protein>
    <submittedName>
        <fullName evidence="2">Uncharacterized protein</fullName>
    </submittedName>
</protein>
<sequence length="143" mass="16284">MEDHCSLLPGEPFRNRRDKFHPGINKNSPHDTSTLLNPSPATMGYPTTSFSFSAVAVHYVRFIEPRPRLHGIGEVFSPQPKWKYKQNSRHDISTLLNPPPATMGYQPQAFSFSAVAVHYVRFTEPQPRLHGNGEVFSLQPKWK</sequence>
<reference evidence="2 3" key="1">
    <citation type="submission" date="2021-06" db="EMBL/GenBank/DDBJ databases">
        <title>Caerostris extrusa draft genome.</title>
        <authorList>
            <person name="Kono N."/>
            <person name="Arakawa K."/>
        </authorList>
    </citation>
    <scope>NUCLEOTIDE SEQUENCE [LARGE SCALE GENOMIC DNA]</scope>
</reference>
<keyword evidence="3" id="KW-1185">Reference proteome</keyword>
<organism evidence="2 3">
    <name type="scientific">Caerostris extrusa</name>
    <name type="common">Bark spider</name>
    <name type="synonym">Caerostris bankana</name>
    <dbReference type="NCBI Taxonomy" id="172846"/>
    <lineage>
        <taxon>Eukaryota</taxon>
        <taxon>Metazoa</taxon>
        <taxon>Ecdysozoa</taxon>
        <taxon>Arthropoda</taxon>
        <taxon>Chelicerata</taxon>
        <taxon>Arachnida</taxon>
        <taxon>Araneae</taxon>
        <taxon>Araneomorphae</taxon>
        <taxon>Entelegynae</taxon>
        <taxon>Araneoidea</taxon>
        <taxon>Araneidae</taxon>
        <taxon>Caerostris</taxon>
    </lineage>
</organism>
<evidence type="ECO:0000313" key="3">
    <source>
        <dbReference type="Proteomes" id="UP001054945"/>
    </source>
</evidence>
<comment type="caution">
    <text evidence="2">The sequence shown here is derived from an EMBL/GenBank/DDBJ whole genome shotgun (WGS) entry which is preliminary data.</text>
</comment>
<evidence type="ECO:0000256" key="1">
    <source>
        <dbReference type="SAM" id="MobiDB-lite"/>
    </source>
</evidence>